<keyword evidence="4" id="KW-1185">Reference proteome</keyword>
<gene>
    <name evidence="3" type="ORF">PR048_020784</name>
</gene>
<evidence type="ECO:0000313" key="3">
    <source>
        <dbReference type="EMBL" id="KAJ8876339.1"/>
    </source>
</evidence>
<dbReference type="Proteomes" id="UP001159363">
    <property type="component" value="Chromosome 7"/>
</dbReference>
<feature type="transmembrane region" description="Helical" evidence="1">
    <location>
        <begin position="12"/>
        <end position="30"/>
    </location>
</feature>
<sequence>MPLKPVKRGYKVWCLADSVTGFVLKLAIYSEKTDSSDDLGFGERVVFFFTSYKLIVILLENIIYSIGTVRVDRKGFSDMLKTNDKLQRGKFMFSVKGHIAAVKWQDSKPVTALSTATSPKDITSVMRKNNDGTKTTVSCPTTIHIYIMP</sequence>
<dbReference type="EMBL" id="JARBHB010000008">
    <property type="protein sequence ID" value="KAJ8876339.1"/>
    <property type="molecule type" value="Genomic_DNA"/>
</dbReference>
<name>A0ABQ9GWH1_9NEOP</name>
<dbReference type="PANTHER" id="PTHR46599">
    <property type="entry name" value="PIGGYBAC TRANSPOSABLE ELEMENT-DERIVED PROTEIN 4"/>
    <property type="match status" value="1"/>
</dbReference>
<protein>
    <recommendedName>
        <fullName evidence="2">PiggyBac transposable element-derived protein domain-containing protein</fullName>
    </recommendedName>
</protein>
<dbReference type="InterPro" id="IPR029526">
    <property type="entry name" value="PGBD"/>
</dbReference>
<keyword evidence="1" id="KW-0472">Membrane</keyword>
<comment type="caution">
    <text evidence="3">The sequence shown here is derived from an EMBL/GenBank/DDBJ whole genome shotgun (WGS) entry which is preliminary data.</text>
</comment>
<keyword evidence="1" id="KW-1133">Transmembrane helix</keyword>
<dbReference type="PANTHER" id="PTHR46599:SF2">
    <property type="entry name" value="PIGGYBAC TRANSPOSABLE ELEMENT-DERIVED PROTEIN 4-LIKE"/>
    <property type="match status" value="1"/>
</dbReference>
<dbReference type="Pfam" id="PF13843">
    <property type="entry name" value="DDE_Tnp_1_7"/>
    <property type="match status" value="1"/>
</dbReference>
<accession>A0ABQ9GWH1</accession>
<proteinExistence type="predicted"/>
<evidence type="ECO:0000256" key="1">
    <source>
        <dbReference type="SAM" id="Phobius"/>
    </source>
</evidence>
<organism evidence="3 4">
    <name type="scientific">Dryococelus australis</name>
    <dbReference type="NCBI Taxonomy" id="614101"/>
    <lineage>
        <taxon>Eukaryota</taxon>
        <taxon>Metazoa</taxon>
        <taxon>Ecdysozoa</taxon>
        <taxon>Arthropoda</taxon>
        <taxon>Hexapoda</taxon>
        <taxon>Insecta</taxon>
        <taxon>Pterygota</taxon>
        <taxon>Neoptera</taxon>
        <taxon>Polyneoptera</taxon>
        <taxon>Phasmatodea</taxon>
        <taxon>Verophasmatodea</taxon>
        <taxon>Anareolatae</taxon>
        <taxon>Phasmatidae</taxon>
        <taxon>Eurycanthinae</taxon>
        <taxon>Dryococelus</taxon>
    </lineage>
</organism>
<feature type="transmembrane region" description="Helical" evidence="1">
    <location>
        <begin position="45"/>
        <end position="64"/>
    </location>
</feature>
<keyword evidence="1" id="KW-0812">Transmembrane</keyword>
<reference evidence="3 4" key="1">
    <citation type="submission" date="2023-02" db="EMBL/GenBank/DDBJ databases">
        <title>LHISI_Scaffold_Assembly.</title>
        <authorList>
            <person name="Stuart O.P."/>
            <person name="Cleave R."/>
            <person name="Magrath M.J.L."/>
            <person name="Mikheyev A.S."/>
        </authorList>
    </citation>
    <scope>NUCLEOTIDE SEQUENCE [LARGE SCALE GENOMIC DNA]</scope>
    <source>
        <strain evidence="3">Daus_M_001</strain>
        <tissue evidence="3">Leg muscle</tissue>
    </source>
</reference>
<evidence type="ECO:0000259" key="2">
    <source>
        <dbReference type="Pfam" id="PF13843"/>
    </source>
</evidence>
<feature type="domain" description="PiggyBac transposable element-derived protein" evidence="2">
    <location>
        <begin position="48"/>
        <end position="146"/>
    </location>
</feature>
<evidence type="ECO:0000313" key="4">
    <source>
        <dbReference type="Proteomes" id="UP001159363"/>
    </source>
</evidence>